<name>A0A8J2PYF4_9HEXA</name>
<reference evidence="1" key="1">
    <citation type="submission" date="2021-06" db="EMBL/GenBank/DDBJ databases">
        <authorList>
            <person name="Hodson N. C."/>
            <person name="Mongue J. A."/>
            <person name="Jaron S. K."/>
        </authorList>
    </citation>
    <scope>NUCLEOTIDE SEQUENCE</scope>
</reference>
<feature type="non-terminal residue" evidence="1">
    <location>
        <position position="1"/>
    </location>
</feature>
<protein>
    <submittedName>
        <fullName evidence="1">Uncharacterized protein</fullName>
    </submittedName>
</protein>
<accession>A0A8J2PYF4</accession>
<sequence length="94" mass="10125">SKLSSSGSKWPSVSNLFPELSSPLLDAINFGGEPDCSLLDDYISGRSQSDENIQDRENLSISFPVLDQQTLGNPQLLVPVISPVMSSSKEVIDS</sequence>
<dbReference type="AlphaFoldDB" id="A0A8J2PYF4"/>
<comment type="caution">
    <text evidence="1">The sequence shown here is derived from an EMBL/GenBank/DDBJ whole genome shotgun (WGS) entry which is preliminary data.</text>
</comment>
<gene>
    <name evidence="1" type="ORF">AFUS01_LOCUS36565</name>
</gene>
<organism evidence="1 2">
    <name type="scientific">Allacma fusca</name>
    <dbReference type="NCBI Taxonomy" id="39272"/>
    <lineage>
        <taxon>Eukaryota</taxon>
        <taxon>Metazoa</taxon>
        <taxon>Ecdysozoa</taxon>
        <taxon>Arthropoda</taxon>
        <taxon>Hexapoda</taxon>
        <taxon>Collembola</taxon>
        <taxon>Symphypleona</taxon>
        <taxon>Sminthuridae</taxon>
        <taxon>Allacma</taxon>
    </lineage>
</organism>
<evidence type="ECO:0000313" key="2">
    <source>
        <dbReference type="Proteomes" id="UP000708208"/>
    </source>
</evidence>
<evidence type="ECO:0000313" key="1">
    <source>
        <dbReference type="EMBL" id="CAG7826515.1"/>
    </source>
</evidence>
<keyword evidence="2" id="KW-1185">Reference proteome</keyword>
<dbReference type="Proteomes" id="UP000708208">
    <property type="component" value="Unassembled WGS sequence"/>
</dbReference>
<feature type="non-terminal residue" evidence="1">
    <location>
        <position position="94"/>
    </location>
</feature>
<proteinExistence type="predicted"/>
<dbReference type="EMBL" id="CAJVCH010540023">
    <property type="protein sequence ID" value="CAG7826515.1"/>
    <property type="molecule type" value="Genomic_DNA"/>
</dbReference>